<accession>A0ABV3PK74</accession>
<dbReference type="EMBL" id="JBFNQD010000003">
    <property type="protein sequence ID" value="MEW9306046.1"/>
    <property type="molecule type" value="Genomic_DNA"/>
</dbReference>
<gene>
    <name evidence="1" type="ORF">ABXS05_10890</name>
</gene>
<name>A0ABV3PK74_9HYPH</name>
<dbReference type="Proteomes" id="UP001555786">
    <property type="component" value="Unassembled WGS sequence"/>
</dbReference>
<dbReference type="RefSeq" id="WP_367623923.1">
    <property type="nucleotide sequence ID" value="NZ_JBFNQD010000003.1"/>
</dbReference>
<evidence type="ECO:0000313" key="1">
    <source>
        <dbReference type="EMBL" id="MEW9306046.1"/>
    </source>
</evidence>
<dbReference type="SUPFAM" id="SSF52096">
    <property type="entry name" value="ClpP/crotonase"/>
    <property type="match status" value="1"/>
</dbReference>
<proteinExistence type="predicted"/>
<evidence type="ECO:0008006" key="3">
    <source>
        <dbReference type="Google" id="ProtNLM"/>
    </source>
</evidence>
<reference evidence="1 2" key="1">
    <citation type="submission" date="2024-07" db="EMBL/GenBank/DDBJ databases">
        <title>Description of Labrys sedimenti sp. nov., isolated from a diclofenac-degrading enrichment culture.</title>
        <authorList>
            <person name="Tancsics A."/>
            <person name="Csepanyi A."/>
        </authorList>
    </citation>
    <scope>NUCLEOTIDE SEQUENCE [LARGE SCALE GENOMIC DNA]</scope>
    <source>
        <strain evidence="1 2">LMG 23578</strain>
    </source>
</reference>
<comment type="caution">
    <text evidence="1">The sequence shown here is derived from an EMBL/GenBank/DDBJ whole genome shotgun (WGS) entry which is preliminary data.</text>
</comment>
<organism evidence="1 2">
    <name type="scientific">Labrys neptuniae</name>
    <dbReference type="NCBI Taxonomy" id="376174"/>
    <lineage>
        <taxon>Bacteria</taxon>
        <taxon>Pseudomonadati</taxon>
        <taxon>Pseudomonadota</taxon>
        <taxon>Alphaproteobacteria</taxon>
        <taxon>Hyphomicrobiales</taxon>
        <taxon>Xanthobacteraceae</taxon>
        <taxon>Labrys</taxon>
    </lineage>
</organism>
<keyword evidence="2" id="KW-1185">Reference proteome</keyword>
<evidence type="ECO:0000313" key="2">
    <source>
        <dbReference type="Proteomes" id="UP001555786"/>
    </source>
</evidence>
<dbReference type="Gene3D" id="3.90.226.10">
    <property type="entry name" value="2-enoyl-CoA Hydratase, Chain A, domain 1"/>
    <property type="match status" value="1"/>
</dbReference>
<dbReference type="InterPro" id="IPR029045">
    <property type="entry name" value="ClpP/crotonase-like_dom_sf"/>
</dbReference>
<sequence>MRIFIVRNAAVDCEPDCAEWISAEGDITAATPALLRKVLKAAGGRKLPFILTSPGGDVAAGYAMGRLIRRAGLEVTIGRTMLAACKPGEKNCTASITKGRRGFANNAGAFCNSACVFVLAGGVARHVFWMTPVGVHQFASSRTLTRWRQTTLNGRVIRREILSVNRIKVKTTQAQYDQAARFFDEMGIDPSINELVQLASNSNIHVMSRPELLATKIITDGQDARGQVLKHQAALFTQKNAERVAAFTATAADVPAGLYDGNAIISHVELRQAPNVAGVQASVMPTTGGGPVPTANLIAILQIGDVLAFSNLSRNVSGPALTITLDPVAFCTLAERRSLKLAIGPKESGPVKAETVTVSTGRFRDLDLLLAKVCIK</sequence>
<protein>
    <recommendedName>
        <fullName evidence="3">DAGKc domain-containing protein</fullName>
    </recommendedName>
</protein>